<reference evidence="2" key="1">
    <citation type="journal article" date="2021" name="Proc. Natl. Acad. Sci. U.S.A.">
        <title>A Catalog of Tens of Thousands of Viruses from Human Metagenomes Reveals Hidden Associations with Chronic Diseases.</title>
        <authorList>
            <person name="Tisza M.J."/>
            <person name="Buck C.B."/>
        </authorList>
    </citation>
    <scope>NUCLEOTIDE SEQUENCE</scope>
    <source>
        <strain evidence="2">CtoRD1</strain>
    </source>
</reference>
<proteinExistence type="predicted"/>
<sequence>MDWNGENPMVLGIGYFDEDAAQRRAEREEYEMDHADDAWDDWVGDDDGNVA</sequence>
<dbReference type="EMBL" id="BK015641">
    <property type="protein sequence ID" value="DAE17527.1"/>
    <property type="molecule type" value="Genomic_DNA"/>
</dbReference>
<protein>
    <submittedName>
        <fullName evidence="2">Uncharacterized protein</fullName>
    </submittedName>
</protein>
<name>A0A8S5QE43_9CAUD</name>
<evidence type="ECO:0000256" key="1">
    <source>
        <dbReference type="SAM" id="MobiDB-lite"/>
    </source>
</evidence>
<accession>A0A8S5QE43</accession>
<evidence type="ECO:0000313" key="2">
    <source>
        <dbReference type="EMBL" id="DAE17527.1"/>
    </source>
</evidence>
<organism evidence="2">
    <name type="scientific">Siphoviridae sp. ctoRD1</name>
    <dbReference type="NCBI Taxonomy" id="2825669"/>
    <lineage>
        <taxon>Viruses</taxon>
        <taxon>Duplodnaviria</taxon>
        <taxon>Heunggongvirae</taxon>
        <taxon>Uroviricota</taxon>
        <taxon>Caudoviricetes</taxon>
    </lineage>
</organism>
<feature type="region of interest" description="Disordered" evidence="1">
    <location>
        <begin position="26"/>
        <end position="51"/>
    </location>
</feature>
<feature type="compositionally biased region" description="Acidic residues" evidence="1">
    <location>
        <begin position="38"/>
        <end position="51"/>
    </location>
</feature>
<feature type="compositionally biased region" description="Basic and acidic residues" evidence="1">
    <location>
        <begin position="26"/>
        <end position="37"/>
    </location>
</feature>